<proteinExistence type="predicted"/>
<evidence type="ECO:0000313" key="2">
    <source>
        <dbReference type="Proteomes" id="UP001189429"/>
    </source>
</evidence>
<sequence length="184" mass="20034">MQAMTWFPPGARDLVTQLLETRPEDRPTAGQCLRHPWLQRPRDAKSLKVWPRTPFSSCTLENLGETTSRRLLSGGRSAGAGCAGGRWGAPLLQTSTACRRTRLDQKTDDTTPPTQRMERVPIPPPCLRFPLWGASWAAFVATAGFASKFWSERTPGEVQGVAVSVPGGFPTYGPPCCALATRAP</sequence>
<dbReference type="Proteomes" id="UP001189429">
    <property type="component" value="Unassembled WGS sequence"/>
</dbReference>
<organism evidence="1 2">
    <name type="scientific">Prorocentrum cordatum</name>
    <dbReference type="NCBI Taxonomy" id="2364126"/>
    <lineage>
        <taxon>Eukaryota</taxon>
        <taxon>Sar</taxon>
        <taxon>Alveolata</taxon>
        <taxon>Dinophyceae</taxon>
        <taxon>Prorocentrales</taxon>
        <taxon>Prorocentraceae</taxon>
        <taxon>Prorocentrum</taxon>
    </lineage>
</organism>
<comment type="caution">
    <text evidence="1">The sequence shown here is derived from an EMBL/GenBank/DDBJ whole genome shotgun (WGS) entry which is preliminary data.</text>
</comment>
<reference evidence="1" key="1">
    <citation type="submission" date="2023-10" db="EMBL/GenBank/DDBJ databases">
        <authorList>
            <person name="Chen Y."/>
            <person name="Shah S."/>
            <person name="Dougan E. K."/>
            <person name="Thang M."/>
            <person name="Chan C."/>
        </authorList>
    </citation>
    <scope>NUCLEOTIDE SEQUENCE [LARGE SCALE GENOMIC DNA]</scope>
</reference>
<dbReference type="InterPro" id="IPR011009">
    <property type="entry name" value="Kinase-like_dom_sf"/>
</dbReference>
<gene>
    <name evidence="1" type="ORF">PCOR1329_LOCUS14736</name>
</gene>
<dbReference type="Gene3D" id="1.10.510.10">
    <property type="entry name" value="Transferase(Phosphotransferase) domain 1"/>
    <property type="match status" value="1"/>
</dbReference>
<dbReference type="SUPFAM" id="SSF56112">
    <property type="entry name" value="Protein kinase-like (PK-like)"/>
    <property type="match status" value="1"/>
</dbReference>
<name>A0ABN9R080_9DINO</name>
<keyword evidence="2" id="KW-1185">Reference proteome</keyword>
<evidence type="ECO:0008006" key="3">
    <source>
        <dbReference type="Google" id="ProtNLM"/>
    </source>
</evidence>
<accession>A0ABN9R080</accession>
<protein>
    <recommendedName>
        <fullName evidence="3">Aurora kinase</fullName>
    </recommendedName>
</protein>
<dbReference type="EMBL" id="CAUYUJ010004429">
    <property type="protein sequence ID" value="CAK0809496.1"/>
    <property type="molecule type" value="Genomic_DNA"/>
</dbReference>
<evidence type="ECO:0000313" key="1">
    <source>
        <dbReference type="EMBL" id="CAK0809496.1"/>
    </source>
</evidence>